<evidence type="ECO:0000256" key="1">
    <source>
        <dbReference type="SAM" id="SignalP"/>
    </source>
</evidence>
<dbReference type="RefSeq" id="WP_261697284.1">
    <property type="nucleotide sequence ID" value="NZ_CP104694.1"/>
</dbReference>
<evidence type="ECO:0000313" key="3">
    <source>
        <dbReference type="Proteomes" id="UP001064632"/>
    </source>
</evidence>
<proteinExistence type="predicted"/>
<protein>
    <submittedName>
        <fullName evidence="2">Uncharacterized protein</fullName>
    </submittedName>
</protein>
<dbReference type="EMBL" id="CP104694">
    <property type="protein sequence ID" value="UXI70333.1"/>
    <property type="molecule type" value="Genomic_DNA"/>
</dbReference>
<keyword evidence="1" id="KW-0732">Signal</keyword>
<feature type="chain" id="PRO_5046447346" evidence="1">
    <location>
        <begin position="36"/>
        <end position="420"/>
    </location>
</feature>
<dbReference type="Proteomes" id="UP001064632">
    <property type="component" value="Chromosome"/>
</dbReference>
<organism evidence="2 3">
    <name type="scientific">Tahibacter amnicola</name>
    <dbReference type="NCBI Taxonomy" id="2976241"/>
    <lineage>
        <taxon>Bacteria</taxon>
        <taxon>Pseudomonadati</taxon>
        <taxon>Pseudomonadota</taxon>
        <taxon>Gammaproteobacteria</taxon>
        <taxon>Lysobacterales</taxon>
        <taxon>Rhodanobacteraceae</taxon>
        <taxon>Tahibacter</taxon>
    </lineage>
</organism>
<dbReference type="Gene3D" id="2.160.20.10">
    <property type="entry name" value="Single-stranded right-handed beta-helix, Pectin lyase-like"/>
    <property type="match status" value="1"/>
</dbReference>
<gene>
    <name evidence="2" type="ORF">N4264_12060</name>
</gene>
<dbReference type="InterPro" id="IPR012334">
    <property type="entry name" value="Pectin_lyas_fold"/>
</dbReference>
<dbReference type="SUPFAM" id="SSF51126">
    <property type="entry name" value="Pectin lyase-like"/>
    <property type="match status" value="1"/>
</dbReference>
<keyword evidence="3" id="KW-1185">Reference proteome</keyword>
<accession>A0ABY6BLL5</accession>
<dbReference type="InterPro" id="IPR011050">
    <property type="entry name" value="Pectin_lyase_fold/virulence"/>
</dbReference>
<name>A0ABY6BLL5_9GAMM</name>
<reference evidence="2" key="1">
    <citation type="submission" date="2022-09" db="EMBL/GenBank/DDBJ databases">
        <title>Tahibacter sp. nov., isolated from a fresh water.</title>
        <authorList>
            <person name="Baek J.H."/>
            <person name="Lee J.K."/>
            <person name="Kim J.M."/>
            <person name="Jeon C.O."/>
        </authorList>
    </citation>
    <scope>NUCLEOTIDE SEQUENCE</scope>
    <source>
        <strain evidence="2">W38</strain>
    </source>
</reference>
<feature type="signal peptide" evidence="1">
    <location>
        <begin position="1"/>
        <end position="35"/>
    </location>
</feature>
<evidence type="ECO:0000313" key="2">
    <source>
        <dbReference type="EMBL" id="UXI70333.1"/>
    </source>
</evidence>
<sequence length="420" mass="44928">MDYCERGRRDGRRRGAAVRALAILGLLCGGTPALAATRYVSPTGTDAPSGGAQAAPFRTIGYGLARTASGDTLVVLDGVYADIPNFINDGRHSVADGTPGAYTTIRAANPFGVRIWNVGATNYYDSPLRIRGNYVHVDGFVFDLRDTANTPLVGELAGSYNKVTRSIFRRQGAVDQYGGWLHVDGHHHLVEDVGGVGAARYGFATGGPTADTHHIIFRRVVGRFDFSPSSQPKATFSAYGNDSGWGVHHILYQNCIAVDGQRGPATGQAHYGAWYFPKNLDEGQLVGSIALNNSVAYAGLFLQELQGRNTRISHTVSWGATDAAGIRWNGTGSMSIATVTVGANASALYNNNSTTQATLRQSLFVGNGQLLQGSGGFSEFSGSAFVPPLRQTTCRPDRIVPLGRRTRTWLDTERRLGTGR</sequence>